<dbReference type="GO" id="GO:1905515">
    <property type="term" value="P:non-motile cilium assembly"/>
    <property type="evidence" value="ECO:0007669"/>
    <property type="project" value="TreeGrafter"/>
</dbReference>
<dbReference type="Proteomes" id="UP000663823">
    <property type="component" value="Unassembled WGS sequence"/>
</dbReference>
<keyword evidence="5 7" id="KW-1133">Transmembrane helix</keyword>
<feature type="transmembrane region" description="Helical" evidence="7">
    <location>
        <begin position="7"/>
        <end position="25"/>
    </location>
</feature>
<evidence type="ECO:0000313" key="15">
    <source>
        <dbReference type="Proteomes" id="UP000663874"/>
    </source>
</evidence>
<proteinExistence type="predicted"/>
<comment type="subcellular location">
    <subcellularLocation>
        <location evidence="1">Membrane</location>
        <topology evidence="1">Multi-pass membrane protein</topology>
    </subcellularLocation>
</comment>
<feature type="transmembrane region" description="Helical" evidence="7">
    <location>
        <begin position="105"/>
        <end position="127"/>
    </location>
</feature>
<dbReference type="Proteomes" id="UP000663874">
    <property type="component" value="Unassembled WGS sequence"/>
</dbReference>
<evidence type="ECO:0000313" key="10">
    <source>
        <dbReference type="EMBL" id="CAF1219880.1"/>
    </source>
</evidence>
<evidence type="ECO:0000313" key="11">
    <source>
        <dbReference type="EMBL" id="CAF1308826.1"/>
    </source>
</evidence>
<dbReference type="Proteomes" id="UP000663864">
    <property type="component" value="Unassembled WGS sequence"/>
</dbReference>
<dbReference type="GO" id="GO:0036038">
    <property type="term" value="C:MKS complex"/>
    <property type="evidence" value="ECO:0007669"/>
    <property type="project" value="TreeGrafter"/>
</dbReference>
<dbReference type="EMBL" id="CAJNOH010000110">
    <property type="protein sequence ID" value="CAF0875996.1"/>
    <property type="molecule type" value="Genomic_DNA"/>
</dbReference>
<dbReference type="OrthoDB" id="2114471at2759"/>
<name>A0A818X4F3_9BILA</name>
<dbReference type="Proteomes" id="UP000663836">
    <property type="component" value="Unassembled WGS sequence"/>
</dbReference>
<keyword evidence="3 7" id="KW-0812">Transmembrane</keyword>
<reference evidence="12" key="1">
    <citation type="submission" date="2021-02" db="EMBL/GenBank/DDBJ databases">
        <authorList>
            <person name="Nowell W R."/>
        </authorList>
    </citation>
    <scope>NUCLEOTIDE SEQUENCE</scope>
</reference>
<dbReference type="EMBL" id="CAJNOT010002355">
    <property type="protein sequence ID" value="CAF1308826.1"/>
    <property type="molecule type" value="Genomic_DNA"/>
</dbReference>
<feature type="transmembrane region" description="Helical" evidence="7">
    <location>
        <begin position="79"/>
        <end position="99"/>
    </location>
</feature>
<keyword evidence="4" id="KW-0970">Cilium biogenesis/degradation</keyword>
<dbReference type="Proteomes" id="UP000663882">
    <property type="component" value="Unassembled WGS sequence"/>
</dbReference>
<dbReference type="PANTHER" id="PTHR34341">
    <property type="entry name" value="TRANSMEMBRANE PROTEIN 107"/>
    <property type="match status" value="1"/>
</dbReference>
<evidence type="ECO:0000256" key="5">
    <source>
        <dbReference type="ARBA" id="ARBA00022989"/>
    </source>
</evidence>
<evidence type="ECO:0000313" key="13">
    <source>
        <dbReference type="EMBL" id="CAF3814973.1"/>
    </source>
</evidence>
<protein>
    <recommendedName>
        <fullName evidence="2">Transmembrane protein 107</fullName>
    </recommendedName>
</protein>
<gene>
    <name evidence="12" type="ORF">FNK824_LOCUS11300</name>
    <name evidence="14" type="ORF">JBS370_LOCUS25696</name>
    <name evidence="13" type="ORF">OTI717_LOCUS19054</name>
    <name evidence="8" type="ORF">PYM288_LOCUS8296</name>
    <name evidence="9" type="ORF">RFH988_LOCUS21622</name>
    <name evidence="10" type="ORF">SEV965_LOCUS22127</name>
    <name evidence="11" type="ORF">ZHD862_LOCUS28373</name>
</gene>
<dbReference type="GO" id="GO:0016020">
    <property type="term" value="C:membrane"/>
    <property type="evidence" value="ECO:0007669"/>
    <property type="project" value="UniProtKB-SubCell"/>
</dbReference>
<dbReference type="EMBL" id="CAJOAX010002720">
    <property type="protein sequence ID" value="CAF3814973.1"/>
    <property type="molecule type" value="Genomic_DNA"/>
</dbReference>
<accession>A0A818X4F3</accession>
<evidence type="ECO:0000313" key="14">
    <source>
        <dbReference type="EMBL" id="CAF3990579.1"/>
    </source>
</evidence>
<dbReference type="PANTHER" id="PTHR34341:SF1">
    <property type="entry name" value="TRANSMEMBRANE PROTEIN 107"/>
    <property type="match status" value="1"/>
</dbReference>
<organism evidence="12 15">
    <name type="scientific">Rotaria sordida</name>
    <dbReference type="NCBI Taxonomy" id="392033"/>
    <lineage>
        <taxon>Eukaryota</taxon>
        <taxon>Metazoa</taxon>
        <taxon>Spiralia</taxon>
        <taxon>Gnathifera</taxon>
        <taxon>Rotifera</taxon>
        <taxon>Eurotatoria</taxon>
        <taxon>Bdelloidea</taxon>
        <taxon>Philodinida</taxon>
        <taxon>Philodinidae</taxon>
        <taxon>Rotaria</taxon>
    </lineage>
</organism>
<dbReference type="Proteomes" id="UP000663889">
    <property type="component" value="Unassembled WGS sequence"/>
</dbReference>
<dbReference type="EMBL" id="CAJOBE010001327">
    <property type="protein sequence ID" value="CAF3734463.1"/>
    <property type="molecule type" value="Genomic_DNA"/>
</dbReference>
<feature type="transmembrane region" description="Helical" evidence="7">
    <location>
        <begin position="50"/>
        <end position="72"/>
    </location>
</feature>
<dbReference type="AlphaFoldDB" id="A0A818X4F3"/>
<evidence type="ECO:0000313" key="12">
    <source>
        <dbReference type="EMBL" id="CAF3734463.1"/>
    </source>
</evidence>
<sequence>MLPANGIFARFTAMSAHLSILIMIFKERSQYVDFCGYPSSDYRDLTDTRFIIALTFSIALLIIELIIFLLGTSLLRNKVTFATTLLHSSGAISLAFMVFTRWCSVSFWPVFAICSIIPFFIEIINAIGYNISN</sequence>
<dbReference type="Pfam" id="PF14995">
    <property type="entry name" value="TMEM107"/>
    <property type="match status" value="1"/>
</dbReference>
<dbReference type="GO" id="GO:1904491">
    <property type="term" value="P:protein localization to ciliary transition zone"/>
    <property type="evidence" value="ECO:0007669"/>
    <property type="project" value="TreeGrafter"/>
</dbReference>
<dbReference type="InterPro" id="IPR029248">
    <property type="entry name" value="TMEM107"/>
</dbReference>
<evidence type="ECO:0000313" key="9">
    <source>
        <dbReference type="EMBL" id="CAF1145583.1"/>
    </source>
</evidence>
<dbReference type="Proteomes" id="UP000663854">
    <property type="component" value="Unassembled WGS sequence"/>
</dbReference>
<evidence type="ECO:0000256" key="4">
    <source>
        <dbReference type="ARBA" id="ARBA00022794"/>
    </source>
</evidence>
<evidence type="ECO:0000256" key="3">
    <source>
        <dbReference type="ARBA" id="ARBA00022692"/>
    </source>
</evidence>
<comment type="caution">
    <text evidence="12">The sequence shown here is derived from an EMBL/GenBank/DDBJ whole genome shotgun (WGS) entry which is preliminary data.</text>
</comment>
<evidence type="ECO:0000256" key="2">
    <source>
        <dbReference type="ARBA" id="ARBA00015652"/>
    </source>
</evidence>
<dbReference type="EMBL" id="CAJNOO010001390">
    <property type="protein sequence ID" value="CAF1145583.1"/>
    <property type="molecule type" value="Genomic_DNA"/>
</dbReference>
<evidence type="ECO:0000313" key="8">
    <source>
        <dbReference type="EMBL" id="CAF0875996.1"/>
    </source>
</evidence>
<dbReference type="EMBL" id="CAJNOU010001544">
    <property type="protein sequence ID" value="CAF1219880.1"/>
    <property type="molecule type" value="Genomic_DNA"/>
</dbReference>
<keyword evidence="6 7" id="KW-0472">Membrane</keyword>
<evidence type="ECO:0000256" key="7">
    <source>
        <dbReference type="SAM" id="Phobius"/>
    </source>
</evidence>
<evidence type="ECO:0000256" key="6">
    <source>
        <dbReference type="ARBA" id="ARBA00023136"/>
    </source>
</evidence>
<dbReference type="EMBL" id="CAJOBD010004340">
    <property type="protein sequence ID" value="CAF3990579.1"/>
    <property type="molecule type" value="Genomic_DNA"/>
</dbReference>
<evidence type="ECO:0000256" key="1">
    <source>
        <dbReference type="ARBA" id="ARBA00004141"/>
    </source>
</evidence>